<sequence length="92" mass="10210">MSQENQNALFEKIVKKAWENDNFKKSLIADPKAAIEAEFGVKVPAGIELKVVEQTAKLRYIVMPEKAGTLSEEQLDNVAGGGCTGYFCPIYW</sequence>
<dbReference type="GO" id="GO:0046914">
    <property type="term" value="F:transition metal ion binding"/>
    <property type="evidence" value="ECO:0007669"/>
    <property type="project" value="InterPro"/>
</dbReference>
<proteinExistence type="predicted"/>
<reference evidence="1 2" key="1">
    <citation type="journal article" date="2018" name="Int. J. Syst. Evol. Microbiol.">
        <title>Methylomusa anaerophila gen. nov., sp. nov., an anaerobic methanol-utilizing bacterium isolated from a microbial fuel cell.</title>
        <authorList>
            <person name="Amano N."/>
            <person name="Yamamuro A."/>
            <person name="Miyahara M."/>
            <person name="Kouzuma A."/>
            <person name="Abe T."/>
            <person name="Watanabe K."/>
        </authorList>
    </citation>
    <scope>NUCLEOTIDE SEQUENCE [LARGE SCALE GENOMIC DNA]</scope>
    <source>
        <strain evidence="1 2">MMFC1</strain>
    </source>
</reference>
<dbReference type="RefSeq" id="WP_126307479.1">
    <property type="nucleotide sequence ID" value="NZ_AP018449.1"/>
</dbReference>
<keyword evidence="2" id="KW-1185">Reference proteome</keyword>
<evidence type="ECO:0000313" key="1">
    <source>
        <dbReference type="EMBL" id="BBB90643.1"/>
    </source>
</evidence>
<protein>
    <submittedName>
        <fullName evidence="1">High-molecular weight cobalt-containing nitrile hydratase subunit alpha</fullName>
        <ecNumber evidence="1">4.2.1.84</ecNumber>
    </submittedName>
</protein>
<gene>
    <name evidence="1" type="primary">nhhA</name>
    <name evidence="1" type="ORF">MAMMFC1_01304</name>
</gene>
<dbReference type="NCBIfam" id="TIGR03793">
    <property type="entry name" value="leader_NHLP"/>
    <property type="match status" value="1"/>
</dbReference>
<dbReference type="Proteomes" id="UP000276437">
    <property type="component" value="Chromosome"/>
</dbReference>
<organism evidence="1 2">
    <name type="scientific">Methylomusa anaerophila</name>
    <dbReference type="NCBI Taxonomy" id="1930071"/>
    <lineage>
        <taxon>Bacteria</taxon>
        <taxon>Bacillati</taxon>
        <taxon>Bacillota</taxon>
        <taxon>Negativicutes</taxon>
        <taxon>Selenomonadales</taxon>
        <taxon>Sporomusaceae</taxon>
        <taxon>Methylomusa</taxon>
    </lineage>
</organism>
<dbReference type="InterPro" id="IPR036648">
    <property type="entry name" value="CN_Hdrase_a/SCN_Hdrase_g_sf"/>
</dbReference>
<dbReference type="GO" id="GO:0018822">
    <property type="term" value="F:nitrile hydratase activity"/>
    <property type="evidence" value="ECO:0007669"/>
    <property type="project" value="UniProtKB-EC"/>
</dbReference>
<dbReference type="EMBL" id="AP018449">
    <property type="protein sequence ID" value="BBB90643.1"/>
    <property type="molecule type" value="Genomic_DNA"/>
</dbReference>
<dbReference type="SUPFAM" id="SSF56209">
    <property type="entry name" value="Nitrile hydratase alpha chain"/>
    <property type="match status" value="1"/>
</dbReference>
<dbReference type="InterPro" id="IPR022513">
    <property type="entry name" value="TOMM_pelo"/>
</dbReference>
<name>A0A348AHU5_9FIRM</name>
<dbReference type="AlphaFoldDB" id="A0A348AHU5"/>
<accession>A0A348AHU5</accession>
<keyword evidence="1" id="KW-0456">Lyase</keyword>
<dbReference type="Gene3D" id="3.90.330.10">
    <property type="entry name" value="Nitrile hydratase alpha /Thiocyanate hydrolase gamma"/>
    <property type="match status" value="2"/>
</dbReference>
<dbReference type="KEGG" id="mana:MAMMFC1_01304"/>
<dbReference type="OrthoDB" id="1809698at2"/>
<dbReference type="EC" id="4.2.1.84" evidence="1"/>
<evidence type="ECO:0000313" key="2">
    <source>
        <dbReference type="Proteomes" id="UP000276437"/>
    </source>
</evidence>